<evidence type="ECO:0000313" key="4">
    <source>
        <dbReference type="Proteomes" id="UP000244937"/>
    </source>
</evidence>
<protein>
    <submittedName>
        <fullName evidence="3">YceI family protein</fullName>
    </submittedName>
</protein>
<reference evidence="3 4" key="1">
    <citation type="submission" date="2018-05" db="EMBL/GenBank/DDBJ databases">
        <title>Genome sequencing of Flavobacterium sp. HYN0049.</title>
        <authorList>
            <person name="Yi H."/>
            <person name="Baek C."/>
        </authorList>
    </citation>
    <scope>NUCLEOTIDE SEQUENCE [LARGE SCALE GENOMIC DNA]</scope>
    <source>
        <strain evidence="3 4">HYN0049</strain>
    </source>
</reference>
<dbReference type="Pfam" id="PF04264">
    <property type="entry name" value="YceI"/>
    <property type="match status" value="1"/>
</dbReference>
<organism evidence="3 4">
    <name type="scientific">Flavobacterium pallidum</name>
    <dbReference type="NCBI Taxonomy" id="2172098"/>
    <lineage>
        <taxon>Bacteria</taxon>
        <taxon>Pseudomonadati</taxon>
        <taxon>Bacteroidota</taxon>
        <taxon>Flavobacteriia</taxon>
        <taxon>Flavobacteriales</taxon>
        <taxon>Flavobacteriaceae</taxon>
        <taxon>Flavobacterium</taxon>
    </lineage>
</organism>
<dbReference type="SMART" id="SM00867">
    <property type="entry name" value="YceI"/>
    <property type="match status" value="1"/>
</dbReference>
<sequence length="189" mass="20204">MKNFKTIAIAFMIALGATSVNAQTKKVDTKTSQISWVGKKVTGQHSGTVNLKDGALEFKSGKLTGGAFTVDMNSIAVTDLKAGEGKEKLEGHLKADDFFGTAKFPTASLKFKTVTPKKGNSYAVTADLTIKGITKPVTFDIVVMGKKASTEFKVDRTKYGIEYKSGSIFSGLGDAVINDEFELSVALNF</sequence>
<dbReference type="EMBL" id="CP029187">
    <property type="protein sequence ID" value="AWI26095.1"/>
    <property type="molecule type" value="Genomic_DNA"/>
</dbReference>
<dbReference type="RefSeq" id="WP_108903873.1">
    <property type="nucleotide sequence ID" value="NZ_CP029187.1"/>
</dbReference>
<evidence type="ECO:0000313" key="3">
    <source>
        <dbReference type="EMBL" id="AWI26095.1"/>
    </source>
</evidence>
<dbReference type="PANTHER" id="PTHR34406">
    <property type="entry name" value="PROTEIN YCEI"/>
    <property type="match status" value="1"/>
</dbReference>
<keyword evidence="4" id="KW-1185">Reference proteome</keyword>
<dbReference type="PANTHER" id="PTHR34406:SF1">
    <property type="entry name" value="PROTEIN YCEI"/>
    <property type="match status" value="1"/>
</dbReference>
<dbReference type="KEGG" id="fpal:HYN49_09400"/>
<dbReference type="SUPFAM" id="SSF101874">
    <property type="entry name" value="YceI-like"/>
    <property type="match status" value="1"/>
</dbReference>
<dbReference type="OrthoDB" id="951410at2"/>
<feature type="domain" description="Lipid/polyisoprenoid-binding YceI-like" evidence="2">
    <location>
        <begin position="24"/>
        <end position="188"/>
    </location>
</feature>
<gene>
    <name evidence="3" type="ORF">HYN49_09400</name>
</gene>
<dbReference type="Gene3D" id="2.40.128.110">
    <property type="entry name" value="Lipid/polyisoprenoid-binding, YceI-like"/>
    <property type="match status" value="1"/>
</dbReference>
<dbReference type="InterPro" id="IPR007372">
    <property type="entry name" value="Lipid/polyisoprenoid-bd_YceI"/>
</dbReference>
<evidence type="ECO:0000259" key="2">
    <source>
        <dbReference type="SMART" id="SM00867"/>
    </source>
</evidence>
<dbReference type="Proteomes" id="UP000244937">
    <property type="component" value="Chromosome"/>
</dbReference>
<feature type="chain" id="PRO_5015527644" evidence="1">
    <location>
        <begin position="23"/>
        <end position="189"/>
    </location>
</feature>
<name>A0A2S1SI82_9FLAO</name>
<feature type="signal peptide" evidence="1">
    <location>
        <begin position="1"/>
        <end position="22"/>
    </location>
</feature>
<dbReference type="AlphaFoldDB" id="A0A2S1SI82"/>
<dbReference type="InterPro" id="IPR036761">
    <property type="entry name" value="TTHA0802/YceI-like_sf"/>
</dbReference>
<evidence type="ECO:0000256" key="1">
    <source>
        <dbReference type="SAM" id="SignalP"/>
    </source>
</evidence>
<proteinExistence type="predicted"/>
<keyword evidence="1" id="KW-0732">Signal</keyword>
<accession>A0A2S1SI82</accession>